<evidence type="ECO:0000313" key="2">
    <source>
        <dbReference type="EMBL" id="KAF1998587.1"/>
    </source>
</evidence>
<name>A0A6A5WAZ1_9PLEO</name>
<gene>
    <name evidence="2" type="ORF">P154DRAFT_577694</name>
</gene>
<protein>
    <recommendedName>
        <fullName evidence="4">Extracellular membrane protein CFEM domain-containing protein</fullName>
    </recommendedName>
</protein>
<dbReference type="AlphaFoldDB" id="A0A6A5WAZ1"/>
<reference evidence="2" key="1">
    <citation type="journal article" date="2020" name="Stud. Mycol.">
        <title>101 Dothideomycetes genomes: a test case for predicting lifestyles and emergence of pathogens.</title>
        <authorList>
            <person name="Haridas S."/>
            <person name="Albert R."/>
            <person name="Binder M."/>
            <person name="Bloem J."/>
            <person name="Labutti K."/>
            <person name="Salamov A."/>
            <person name="Andreopoulos B."/>
            <person name="Baker S."/>
            <person name="Barry K."/>
            <person name="Bills G."/>
            <person name="Bluhm B."/>
            <person name="Cannon C."/>
            <person name="Castanera R."/>
            <person name="Culley D."/>
            <person name="Daum C."/>
            <person name="Ezra D."/>
            <person name="Gonzalez J."/>
            <person name="Henrissat B."/>
            <person name="Kuo A."/>
            <person name="Liang C."/>
            <person name="Lipzen A."/>
            <person name="Lutzoni F."/>
            <person name="Magnuson J."/>
            <person name="Mondo S."/>
            <person name="Nolan M."/>
            <person name="Ohm R."/>
            <person name="Pangilinan J."/>
            <person name="Park H.-J."/>
            <person name="Ramirez L."/>
            <person name="Alfaro M."/>
            <person name="Sun H."/>
            <person name="Tritt A."/>
            <person name="Yoshinaga Y."/>
            <person name="Zwiers L.-H."/>
            <person name="Turgeon B."/>
            <person name="Goodwin S."/>
            <person name="Spatafora J."/>
            <person name="Crous P."/>
            <person name="Grigoriev I."/>
        </authorList>
    </citation>
    <scope>NUCLEOTIDE SEQUENCE</scope>
    <source>
        <strain evidence="2">CBS 123094</strain>
    </source>
</reference>
<keyword evidence="3" id="KW-1185">Reference proteome</keyword>
<feature type="signal peptide" evidence="1">
    <location>
        <begin position="1"/>
        <end position="19"/>
    </location>
</feature>
<evidence type="ECO:0008006" key="4">
    <source>
        <dbReference type="Google" id="ProtNLM"/>
    </source>
</evidence>
<dbReference type="OrthoDB" id="10665116at2759"/>
<proteinExistence type="predicted"/>
<accession>A0A6A5WAZ1</accession>
<organism evidence="2 3">
    <name type="scientific">Amniculicola lignicola CBS 123094</name>
    <dbReference type="NCBI Taxonomy" id="1392246"/>
    <lineage>
        <taxon>Eukaryota</taxon>
        <taxon>Fungi</taxon>
        <taxon>Dikarya</taxon>
        <taxon>Ascomycota</taxon>
        <taxon>Pezizomycotina</taxon>
        <taxon>Dothideomycetes</taxon>
        <taxon>Pleosporomycetidae</taxon>
        <taxon>Pleosporales</taxon>
        <taxon>Amniculicolaceae</taxon>
        <taxon>Amniculicola</taxon>
    </lineage>
</organism>
<sequence length="360" mass="38341">MKSLAIGLAMLVGARVTAALPKCVEESCVTDNCFRFVSALDPAECERFQTTVVAPAAVAVTITRTISRDVHCSSLPSSAIGEGASAIESSAGNTRVPDKRMTMSLKISLPVRQAQAPFVTATPEVPIFPDGSCDDGKAFSSACSCMGVTAAVITSPSRSAVTETYTVYPTNTSGVSNKIRKIRRDGLEDVEDTIDDELVASEGDVIFSIDTLDEEEYLRQATNVATAKAKAKRHGALDEMEGQIDDKFVASEGPVNFSVSTLESEDQAKRSSDAKPGFVRRDGALDEVEDTIDEELVASEGSVSFSVSTLDDEEKSELAVGRRKVRRDGALEEVEDSVDDELVASEGAVTFVISTLEEAE</sequence>
<feature type="chain" id="PRO_5025468499" description="Extracellular membrane protein CFEM domain-containing protein" evidence="1">
    <location>
        <begin position="20"/>
        <end position="360"/>
    </location>
</feature>
<dbReference type="Proteomes" id="UP000799779">
    <property type="component" value="Unassembled WGS sequence"/>
</dbReference>
<keyword evidence="1" id="KW-0732">Signal</keyword>
<dbReference type="EMBL" id="ML977602">
    <property type="protein sequence ID" value="KAF1998587.1"/>
    <property type="molecule type" value="Genomic_DNA"/>
</dbReference>
<evidence type="ECO:0000313" key="3">
    <source>
        <dbReference type="Proteomes" id="UP000799779"/>
    </source>
</evidence>
<evidence type="ECO:0000256" key="1">
    <source>
        <dbReference type="SAM" id="SignalP"/>
    </source>
</evidence>